<evidence type="ECO:0000256" key="6">
    <source>
        <dbReference type="SAM" id="MobiDB-lite"/>
    </source>
</evidence>
<dbReference type="GO" id="GO:0003676">
    <property type="term" value="F:nucleic acid binding"/>
    <property type="evidence" value="ECO:0007669"/>
    <property type="project" value="InterPro"/>
</dbReference>
<dbReference type="PANTHER" id="PTHR17920">
    <property type="entry name" value="TRANSMEMBRANE AND COILED-COIL DOMAIN-CONTAINING PROTEIN 4 TMCO4"/>
    <property type="match status" value="1"/>
</dbReference>
<dbReference type="InterPro" id="IPR029058">
    <property type="entry name" value="AB_hydrolase_fold"/>
</dbReference>
<feature type="compositionally biased region" description="Basic and acidic residues" evidence="6">
    <location>
        <begin position="449"/>
        <end position="459"/>
    </location>
</feature>
<evidence type="ECO:0000313" key="7">
    <source>
        <dbReference type="EMBL" id="GFR66612.1"/>
    </source>
</evidence>
<feature type="compositionally biased region" description="Basic and acidic residues" evidence="6">
    <location>
        <begin position="360"/>
        <end position="372"/>
    </location>
</feature>
<dbReference type="GO" id="GO:0016020">
    <property type="term" value="C:membrane"/>
    <property type="evidence" value="ECO:0007669"/>
    <property type="project" value="UniProtKB-SubCell"/>
</dbReference>
<sequence>METRIYDAYWWGPGGDFRAKNNLFDNLISGDETWVHLNTPETKHDSMTWKHPSSPVTKKVKVQRSAAKVMAIVFLDAKGLLAAVAWPATLLGASNIIDNPWSVAMERSQSTGRLLADVLLSRDQGNRPVSLIGFSLGARVIFYCLEELSKRKGCEGIVEDVIILGAPVTGDVKTWAKFDRVVAGKIVNGYCRGDWLLKFLYRTAHVKLNVAGLGPIMWENRRMYNLDLSSVVEGHLDYQNKLNTIMKAVGLRTRDEVSRSSSNLKVSASSSASQLFGSLGRRDHEPSSTSMDDLSSSDDEMHEPPRRSRQVYDCNTPGQPVVLEDYTSCTLASGQGEGDGAAGRKTSESGSSTGGQRSGSEQRDPNREDPPLDRTVIPESASFDSGVEVNRAESETKEGVEAPRPMVTESAPGLKYTEAVAKCDSAEPSHRLDCVGDASANSEGPVGGEEEKLEQKDEESTSSLQRKKMFDSMYRLVLDDDLLEVMNEEGVDDDALLAEKDYDGDRS</sequence>
<keyword evidence="8" id="KW-1185">Reference proteome</keyword>
<dbReference type="Pfam" id="PF05277">
    <property type="entry name" value="DUF726"/>
    <property type="match status" value="1"/>
</dbReference>
<evidence type="ECO:0000256" key="4">
    <source>
        <dbReference type="ARBA" id="ARBA00022989"/>
    </source>
</evidence>
<dbReference type="Gene3D" id="3.30.420.10">
    <property type="entry name" value="Ribonuclease H-like superfamily/Ribonuclease H"/>
    <property type="match status" value="1"/>
</dbReference>
<name>A0AAV4F076_9GAST</name>
<dbReference type="AlphaFoldDB" id="A0AAV4F076"/>
<proteinExistence type="inferred from homology"/>
<accession>A0AAV4F076</accession>
<protein>
    <submittedName>
        <fullName evidence="7">Transmembrane and coiled-coil domain-containing protein 4</fullName>
    </submittedName>
</protein>
<dbReference type="InterPro" id="IPR007941">
    <property type="entry name" value="DUF726"/>
</dbReference>
<dbReference type="Proteomes" id="UP000762676">
    <property type="component" value="Unassembled WGS sequence"/>
</dbReference>
<evidence type="ECO:0000256" key="5">
    <source>
        <dbReference type="ARBA" id="ARBA00023136"/>
    </source>
</evidence>
<feature type="region of interest" description="Disordered" evidence="6">
    <location>
        <begin position="332"/>
        <end position="413"/>
    </location>
</feature>
<reference evidence="7 8" key="1">
    <citation type="journal article" date="2021" name="Elife">
        <title>Chloroplast acquisition without the gene transfer in kleptoplastic sea slugs, Plakobranchus ocellatus.</title>
        <authorList>
            <person name="Maeda T."/>
            <person name="Takahashi S."/>
            <person name="Yoshida T."/>
            <person name="Shimamura S."/>
            <person name="Takaki Y."/>
            <person name="Nagai Y."/>
            <person name="Toyoda A."/>
            <person name="Suzuki Y."/>
            <person name="Arimoto A."/>
            <person name="Ishii H."/>
            <person name="Satoh N."/>
            <person name="Nishiyama T."/>
            <person name="Hasebe M."/>
            <person name="Maruyama T."/>
            <person name="Minagawa J."/>
            <person name="Obokata J."/>
            <person name="Shigenobu S."/>
        </authorList>
    </citation>
    <scope>NUCLEOTIDE SEQUENCE [LARGE SCALE GENOMIC DNA]</scope>
</reference>
<comment type="similarity">
    <text evidence="2">Belongs to the TMCO4 family.</text>
</comment>
<gene>
    <name evidence="7" type="ORF">ElyMa_000232500</name>
</gene>
<dbReference type="EMBL" id="BMAT01000457">
    <property type="protein sequence ID" value="GFR66612.1"/>
    <property type="molecule type" value="Genomic_DNA"/>
</dbReference>
<evidence type="ECO:0000313" key="8">
    <source>
        <dbReference type="Proteomes" id="UP000762676"/>
    </source>
</evidence>
<comment type="caution">
    <text evidence="7">The sequence shown here is derived from an EMBL/GenBank/DDBJ whole genome shotgun (WGS) entry which is preliminary data.</text>
</comment>
<feature type="region of interest" description="Disordered" evidence="6">
    <location>
        <begin position="425"/>
        <end position="466"/>
    </location>
</feature>
<feature type="compositionally biased region" description="Basic and acidic residues" evidence="6">
    <location>
        <begin position="390"/>
        <end position="401"/>
    </location>
</feature>
<evidence type="ECO:0000256" key="3">
    <source>
        <dbReference type="ARBA" id="ARBA00022692"/>
    </source>
</evidence>
<evidence type="ECO:0000256" key="2">
    <source>
        <dbReference type="ARBA" id="ARBA00009824"/>
    </source>
</evidence>
<dbReference type="SUPFAM" id="SSF53474">
    <property type="entry name" value="alpha/beta-Hydrolases"/>
    <property type="match status" value="1"/>
</dbReference>
<feature type="compositionally biased region" description="Basic and acidic residues" evidence="6">
    <location>
        <begin position="425"/>
        <end position="434"/>
    </location>
</feature>
<keyword evidence="5" id="KW-0472">Membrane</keyword>
<keyword evidence="3 7" id="KW-0812">Transmembrane</keyword>
<dbReference type="PANTHER" id="PTHR17920:SF3">
    <property type="entry name" value="TRANSMEMBRANE AND COILED-COIL DOMAIN-CONTAINING PROTEIN 4"/>
    <property type="match status" value="1"/>
</dbReference>
<evidence type="ECO:0000256" key="1">
    <source>
        <dbReference type="ARBA" id="ARBA00004141"/>
    </source>
</evidence>
<feature type="region of interest" description="Disordered" evidence="6">
    <location>
        <begin position="275"/>
        <end position="319"/>
    </location>
</feature>
<organism evidence="7 8">
    <name type="scientific">Elysia marginata</name>
    <dbReference type="NCBI Taxonomy" id="1093978"/>
    <lineage>
        <taxon>Eukaryota</taxon>
        <taxon>Metazoa</taxon>
        <taxon>Spiralia</taxon>
        <taxon>Lophotrochozoa</taxon>
        <taxon>Mollusca</taxon>
        <taxon>Gastropoda</taxon>
        <taxon>Heterobranchia</taxon>
        <taxon>Euthyneura</taxon>
        <taxon>Panpulmonata</taxon>
        <taxon>Sacoglossa</taxon>
        <taxon>Placobranchoidea</taxon>
        <taxon>Plakobranchidae</taxon>
        <taxon>Elysia</taxon>
    </lineage>
</organism>
<comment type="subcellular location">
    <subcellularLocation>
        <location evidence="1">Membrane</location>
        <topology evidence="1">Multi-pass membrane protein</topology>
    </subcellularLocation>
</comment>
<dbReference type="InterPro" id="IPR036397">
    <property type="entry name" value="RNaseH_sf"/>
</dbReference>
<keyword evidence="4" id="KW-1133">Transmembrane helix</keyword>